<dbReference type="GO" id="GO:0004020">
    <property type="term" value="F:adenylylsulfate kinase activity"/>
    <property type="evidence" value="ECO:0007669"/>
    <property type="project" value="UniProtKB-UniRule"/>
</dbReference>
<comment type="catalytic activity">
    <reaction evidence="1 6 7">
        <text>adenosine 5'-phosphosulfate + ATP = 3'-phosphoadenylyl sulfate + ADP + H(+)</text>
        <dbReference type="Rhea" id="RHEA:24152"/>
        <dbReference type="ChEBI" id="CHEBI:15378"/>
        <dbReference type="ChEBI" id="CHEBI:30616"/>
        <dbReference type="ChEBI" id="CHEBI:58243"/>
        <dbReference type="ChEBI" id="CHEBI:58339"/>
        <dbReference type="ChEBI" id="CHEBI:456216"/>
        <dbReference type="EC" id="2.7.1.25"/>
    </reaction>
</comment>
<comment type="similarity">
    <text evidence="6 7">Belongs to the APS kinase family.</text>
</comment>
<dbReference type="GO" id="GO:0004781">
    <property type="term" value="F:sulfate adenylyltransferase (ATP) activity"/>
    <property type="evidence" value="ECO:0007669"/>
    <property type="project" value="TreeGrafter"/>
</dbReference>
<keyword evidence="5 6" id="KW-0067">ATP-binding</keyword>
<evidence type="ECO:0000256" key="6">
    <source>
        <dbReference type="HAMAP-Rule" id="MF_00065"/>
    </source>
</evidence>
<dbReference type="GO" id="GO:0019379">
    <property type="term" value="P:sulfate assimilation, phosphoadenylyl sulfate reduction by phosphoadenylyl-sulfate reductase (thioredoxin)"/>
    <property type="evidence" value="ECO:0007669"/>
    <property type="project" value="TreeGrafter"/>
</dbReference>
<dbReference type="CDD" id="cd02027">
    <property type="entry name" value="APSK"/>
    <property type="match status" value="1"/>
</dbReference>
<evidence type="ECO:0000256" key="4">
    <source>
        <dbReference type="ARBA" id="ARBA00022741"/>
    </source>
</evidence>
<name>A0A840UXB4_9BACT</name>
<dbReference type="Gene3D" id="3.40.50.300">
    <property type="entry name" value="P-loop containing nucleotide triphosphate hydrolases"/>
    <property type="match status" value="1"/>
</dbReference>
<keyword evidence="4 6" id="KW-0547">Nucleotide-binding</keyword>
<dbReference type="HAMAP" id="MF_00065">
    <property type="entry name" value="Adenylyl_sulf_kinase"/>
    <property type="match status" value="1"/>
</dbReference>
<dbReference type="NCBIfam" id="NF003013">
    <property type="entry name" value="PRK03846.1"/>
    <property type="match status" value="1"/>
</dbReference>
<dbReference type="Pfam" id="PF01583">
    <property type="entry name" value="APS_kinase"/>
    <property type="match status" value="1"/>
</dbReference>
<reference evidence="9 10" key="1">
    <citation type="submission" date="2020-08" db="EMBL/GenBank/DDBJ databases">
        <title>Genomic Encyclopedia of Type Strains, Phase IV (KMG-IV): sequencing the most valuable type-strain genomes for metagenomic binning, comparative biology and taxonomic classification.</title>
        <authorList>
            <person name="Goeker M."/>
        </authorList>
    </citation>
    <scope>NUCLEOTIDE SEQUENCE [LARGE SCALE GENOMIC DNA]</scope>
    <source>
        <strain evidence="9 10">YC6886</strain>
    </source>
</reference>
<protein>
    <recommendedName>
        <fullName evidence="2 6">Adenylyl-sulfate kinase</fullName>
        <ecNumber evidence="2 6">2.7.1.25</ecNumber>
    </recommendedName>
    <alternativeName>
        <fullName evidence="6">APS kinase</fullName>
    </alternativeName>
    <alternativeName>
        <fullName evidence="6">ATP adenosine-5'-phosphosulfate 3'-phosphotransferase</fullName>
    </alternativeName>
    <alternativeName>
        <fullName evidence="6">Adenosine-5'-phosphosulfate kinase</fullName>
    </alternativeName>
</protein>
<proteinExistence type="inferred from homology"/>
<dbReference type="InterPro" id="IPR050512">
    <property type="entry name" value="Sulf_AdTrans/APS_kinase"/>
</dbReference>
<evidence type="ECO:0000256" key="2">
    <source>
        <dbReference type="ARBA" id="ARBA00012121"/>
    </source>
</evidence>
<dbReference type="GO" id="GO:0010134">
    <property type="term" value="P:sulfate assimilation via adenylyl sulfate reduction"/>
    <property type="evidence" value="ECO:0007669"/>
    <property type="project" value="TreeGrafter"/>
</dbReference>
<organism evidence="9 10">
    <name type="scientific">Haloferula luteola</name>
    <dbReference type="NCBI Taxonomy" id="595692"/>
    <lineage>
        <taxon>Bacteria</taxon>
        <taxon>Pseudomonadati</taxon>
        <taxon>Verrucomicrobiota</taxon>
        <taxon>Verrucomicrobiia</taxon>
        <taxon>Verrucomicrobiales</taxon>
        <taxon>Verrucomicrobiaceae</taxon>
        <taxon>Haloferula</taxon>
    </lineage>
</organism>
<dbReference type="NCBIfam" id="TIGR00455">
    <property type="entry name" value="apsK"/>
    <property type="match status" value="1"/>
</dbReference>
<dbReference type="UniPathway" id="UPA00140">
    <property type="reaction ID" value="UER00205"/>
</dbReference>
<sequence length="195" mass="21406">MSHIHPHATLPRHHKETLLGQKGGVLWFCGLSGSGKSTIAGALEHVLHDQGRFVIRLDGDNLRSGLNANLSFTDEDRLENIRRTSELAKVLVDNGVIVLCSLITPKGAFRDLARGILGEDFHEIYVKASYAACEARDPKGLYAKASAGQIPNFTGRDSGFEEPQDPGLVLDTEQLTVEDSVFEVLEWSRQLGMIK</sequence>
<feature type="binding site" evidence="6">
    <location>
        <begin position="30"/>
        <end position="37"/>
    </location>
    <ligand>
        <name>ATP</name>
        <dbReference type="ChEBI" id="CHEBI:30616"/>
    </ligand>
</feature>
<dbReference type="Proteomes" id="UP000557717">
    <property type="component" value="Unassembled WGS sequence"/>
</dbReference>
<dbReference type="EMBL" id="JACHFD010000004">
    <property type="protein sequence ID" value="MBB5350797.1"/>
    <property type="molecule type" value="Genomic_DNA"/>
</dbReference>
<comment type="pathway">
    <text evidence="6 7">Sulfur metabolism; hydrogen sulfide biosynthesis; sulfite from sulfate: step 2/3.</text>
</comment>
<dbReference type="PANTHER" id="PTHR42700:SF1">
    <property type="entry name" value="SULFATE ADENYLYLTRANSFERASE"/>
    <property type="match status" value="1"/>
</dbReference>
<dbReference type="RefSeq" id="WP_184016398.1">
    <property type="nucleotide sequence ID" value="NZ_JACHFD010000004.1"/>
</dbReference>
<evidence type="ECO:0000259" key="8">
    <source>
        <dbReference type="Pfam" id="PF01583"/>
    </source>
</evidence>
<dbReference type="GO" id="GO:0070814">
    <property type="term" value="P:hydrogen sulfide biosynthetic process"/>
    <property type="evidence" value="ECO:0007669"/>
    <property type="project" value="UniProtKB-UniRule"/>
</dbReference>
<dbReference type="AlphaFoldDB" id="A0A840UXB4"/>
<dbReference type="SUPFAM" id="SSF52540">
    <property type="entry name" value="P-loop containing nucleoside triphosphate hydrolases"/>
    <property type="match status" value="1"/>
</dbReference>
<comment type="caution">
    <text evidence="6">Lacks conserved residue(s) required for the propagation of feature annotation.</text>
</comment>
<dbReference type="InterPro" id="IPR002891">
    <property type="entry name" value="APS"/>
</dbReference>
<dbReference type="EC" id="2.7.1.25" evidence="2 6"/>
<feature type="domain" description="APS kinase" evidence="8">
    <location>
        <begin position="23"/>
        <end position="171"/>
    </location>
</feature>
<comment type="caution">
    <text evidence="9">The sequence shown here is derived from an EMBL/GenBank/DDBJ whole genome shotgun (WGS) entry which is preliminary data.</text>
</comment>
<keyword evidence="6" id="KW-0597">Phosphoprotein</keyword>
<dbReference type="PANTHER" id="PTHR42700">
    <property type="entry name" value="SULFATE ADENYLYLTRANSFERASE"/>
    <property type="match status" value="1"/>
</dbReference>
<accession>A0A840UXB4</accession>
<keyword evidence="6 7" id="KW-0418">Kinase</keyword>
<dbReference type="GO" id="GO:0005737">
    <property type="term" value="C:cytoplasm"/>
    <property type="evidence" value="ECO:0007669"/>
    <property type="project" value="TreeGrafter"/>
</dbReference>
<evidence type="ECO:0000313" key="10">
    <source>
        <dbReference type="Proteomes" id="UP000557717"/>
    </source>
</evidence>
<dbReference type="InterPro" id="IPR059117">
    <property type="entry name" value="APS_kinase_dom"/>
</dbReference>
<dbReference type="GO" id="GO:0005524">
    <property type="term" value="F:ATP binding"/>
    <property type="evidence" value="ECO:0007669"/>
    <property type="project" value="UniProtKB-UniRule"/>
</dbReference>
<evidence type="ECO:0000313" key="9">
    <source>
        <dbReference type="EMBL" id="MBB5350797.1"/>
    </source>
</evidence>
<comment type="function">
    <text evidence="6 7">Catalyzes the synthesis of activated sulfate.</text>
</comment>
<dbReference type="InterPro" id="IPR027417">
    <property type="entry name" value="P-loop_NTPase"/>
</dbReference>
<evidence type="ECO:0000256" key="7">
    <source>
        <dbReference type="RuleBase" id="RU004347"/>
    </source>
</evidence>
<evidence type="ECO:0000256" key="1">
    <source>
        <dbReference type="ARBA" id="ARBA00001823"/>
    </source>
</evidence>
<keyword evidence="10" id="KW-1185">Reference proteome</keyword>
<keyword evidence="3 6" id="KW-0808">Transferase</keyword>
<evidence type="ECO:0000256" key="3">
    <source>
        <dbReference type="ARBA" id="ARBA00022679"/>
    </source>
</evidence>
<gene>
    <name evidence="6" type="primary">cysC</name>
    <name evidence="9" type="ORF">HNR46_001031</name>
</gene>
<evidence type="ECO:0000256" key="5">
    <source>
        <dbReference type="ARBA" id="ARBA00022840"/>
    </source>
</evidence>